<dbReference type="RefSeq" id="WP_136878838.1">
    <property type="nucleotide sequence ID" value="NZ_SWDX01000001.1"/>
</dbReference>
<dbReference type="Proteomes" id="UP000309594">
    <property type="component" value="Unassembled WGS sequence"/>
</dbReference>
<evidence type="ECO:0000256" key="1">
    <source>
        <dbReference type="SAM" id="Phobius"/>
    </source>
</evidence>
<feature type="transmembrane region" description="Helical" evidence="1">
    <location>
        <begin position="117"/>
        <end position="137"/>
    </location>
</feature>
<protein>
    <submittedName>
        <fullName evidence="2">Uncharacterized protein</fullName>
    </submittedName>
</protein>
<feature type="transmembrane region" description="Helical" evidence="1">
    <location>
        <begin position="85"/>
        <end position="105"/>
    </location>
</feature>
<dbReference type="EMBL" id="SWDX01000001">
    <property type="protein sequence ID" value="TKC65244.1"/>
    <property type="molecule type" value="Genomic_DNA"/>
</dbReference>
<feature type="transmembrane region" description="Helical" evidence="1">
    <location>
        <begin position="6"/>
        <end position="22"/>
    </location>
</feature>
<feature type="transmembrane region" description="Helical" evidence="1">
    <location>
        <begin position="29"/>
        <end position="48"/>
    </location>
</feature>
<gene>
    <name evidence="2" type="ORF">FBD94_01450</name>
</gene>
<feature type="transmembrane region" description="Helical" evidence="1">
    <location>
        <begin position="149"/>
        <end position="168"/>
    </location>
</feature>
<comment type="caution">
    <text evidence="2">The sequence shown here is derived from an EMBL/GenBank/DDBJ whole genome shotgun (WGS) entry which is preliminary data.</text>
</comment>
<proteinExistence type="predicted"/>
<reference evidence="2 3" key="1">
    <citation type="submission" date="2019-04" db="EMBL/GenBank/DDBJ databases">
        <title>Pedobacter sp. RP-1-16 sp. nov., isolated from Arctic soil.</title>
        <authorList>
            <person name="Dahal R.H."/>
            <person name="Kim D.-U."/>
        </authorList>
    </citation>
    <scope>NUCLEOTIDE SEQUENCE [LARGE SCALE GENOMIC DNA]</scope>
    <source>
        <strain evidence="2 3">RP-1-16</strain>
    </source>
</reference>
<keyword evidence="1" id="KW-0812">Transmembrane</keyword>
<dbReference type="AlphaFoldDB" id="A0A4U1GMK1"/>
<keyword evidence="1" id="KW-0472">Membrane</keyword>
<sequence length="211" mass="23847">MMTEIAFMIVTCLSVVLFYLGAGKQNKRFLLYLCWILAIALLSWLGFFKDTTGMPPRILLVIIPAVIFVVYSFRKIELVGLRRNYLIGIHILRIPVELVLFQLYLQGKIPEIMTFAGWNFDILMGISAALILGWTIITEKEMNQNLFRLWNIVGIVFLAIIVGTAILSAPSPIQQLAFDQPNLAILQFPYTLLPGIVVPVVLLSHLLCLKK</sequence>
<name>A0A4U1GMK1_9SPHI</name>
<feature type="transmembrane region" description="Helical" evidence="1">
    <location>
        <begin position="188"/>
        <end position="209"/>
    </location>
</feature>
<keyword evidence="1" id="KW-1133">Transmembrane helix</keyword>
<feature type="transmembrane region" description="Helical" evidence="1">
    <location>
        <begin position="54"/>
        <end position="73"/>
    </location>
</feature>
<organism evidence="2 3">
    <name type="scientific">Pedobacter hiemivivus</name>
    <dbReference type="NCBI Taxonomy" id="2530454"/>
    <lineage>
        <taxon>Bacteria</taxon>
        <taxon>Pseudomonadati</taxon>
        <taxon>Bacteroidota</taxon>
        <taxon>Sphingobacteriia</taxon>
        <taxon>Sphingobacteriales</taxon>
        <taxon>Sphingobacteriaceae</taxon>
        <taxon>Pedobacter</taxon>
    </lineage>
</organism>
<accession>A0A4U1GMK1</accession>
<evidence type="ECO:0000313" key="3">
    <source>
        <dbReference type="Proteomes" id="UP000309594"/>
    </source>
</evidence>
<evidence type="ECO:0000313" key="2">
    <source>
        <dbReference type="EMBL" id="TKC65244.1"/>
    </source>
</evidence>